<gene>
    <name evidence="4" type="ORF">KHLLAP_LOCUS6143</name>
</gene>
<accession>A0AAI8VIR3</accession>
<dbReference type="PANTHER" id="PTHR12289:SF41">
    <property type="entry name" value="FAILED AXON CONNECTIONS-RELATED"/>
    <property type="match status" value="1"/>
</dbReference>
<dbReference type="InterPro" id="IPR040079">
    <property type="entry name" value="Glutathione_S-Trfase"/>
</dbReference>
<proteinExistence type="inferred from homology"/>
<dbReference type="Pfam" id="PF17172">
    <property type="entry name" value="GST_N_4"/>
    <property type="match status" value="1"/>
</dbReference>
<dbReference type="SFLD" id="SFLDG01180">
    <property type="entry name" value="SUF1"/>
    <property type="match status" value="2"/>
</dbReference>
<sequence>MAAQEPQSQPSITVFRGWDDPGKLVWSPYVIKLEARLRFAGLSYTTEADSTRQSPKGKIPYIDYEPASVQGTASSAEATGVEKQRLSDSTLIIKALTERDVLPDLNAALTPAECTHDLALRALLEEKLYFYHSIPFWPMRYLIGLLIHRSTTATLHGQGTGRYSPDEIAALRREIWDGVGDLLVASRCRSRSSGGAAKINEKEEEEPFWVLGGAAPTEADACLFGFIVSVLICAAGPDSQDVVRSVPVLLDYASRIHDRYFPDYEKWT</sequence>
<evidence type="ECO:0000313" key="4">
    <source>
        <dbReference type="EMBL" id="CAJ2505675.1"/>
    </source>
</evidence>
<dbReference type="Proteomes" id="UP001295740">
    <property type="component" value="Unassembled WGS sequence"/>
</dbReference>
<evidence type="ECO:0000256" key="1">
    <source>
        <dbReference type="ARBA" id="ARBA00006475"/>
    </source>
</evidence>
<dbReference type="PANTHER" id="PTHR12289">
    <property type="entry name" value="METAXIN RELATED"/>
    <property type="match status" value="1"/>
</dbReference>
<evidence type="ECO:0000313" key="5">
    <source>
        <dbReference type="Proteomes" id="UP001295740"/>
    </source>
</evidence>
<feature type="domain" description="Thioredoxin-like fold" evidence="3">
    <location>
        <begin position="28"/>
        <end position="137"/>
    </location>
</feature>
<evidence type="ECO:0000259" key="3">
    <source>
        <dbReference type="Pfam" id="PF17172"/>
    </source>
</evidence>
<comment type="similarity">
    <text evidence="1">Belongs to the FAX family.</text>
</comment>
<protein>
    <submittedName>
        <fullName evidence="4">Uu.00g130690.m01.CDS01</fullName>
    </submittedName>
</protein>
<dbReference type="InterPro" id="IPR050931">
    <property type="entry name" value="Mito_Protein_Transport_Metaxin"/>
</dbReference>
<evidence type="ECO:0000256" key="2">
    <source>
        <dbReference type="ARBA" id="ARBA00007409"/>
    </source>
</evidence>
<dbReference type="InterPro" id="IPR012336">
    <property type="entry name" value="Thioredoxin-like_fold"/>
</dbReference>
<dbReference type="EMBL" id="CAUWAG010000007">
    <property type="protein sequence ID" value="CAJ2505675.1"/>
    <property type="molecule type" value="Genomic_DNA"/>
</dbReference>
<organism evidence="4 5">
    <name type="scientific">Anthostomella pinea</name>
    <dbReference type="NCBI Taxonomy" id="933095"/>
    <lineage>
        <taxon>Eukaryota</taxon>
        <taxon>Fungi</taxon>
        <taxon>Dikarya</taxon>
        <taxon>Ascomycota</taxon>
        <taxon>Pezizomycotina</taxon>
        <taxon>Sordariomycetes</taxon>
        <taxon>Xylariomycetidae</taxon>
        <taxon>Xylariales</taxon>
        <taxon>Xylariaceae</taxon>
        <taxon>Anthostomella</taxon>
    </lineage>
</organism>
<dbReference type="SFLD" id="SFLDG01200">
    <property type="entry name" value="SUF1.1"/>
    <property type="match status" value="2"/>
</dbReference>
<comment type="similarity">
    <text evidence="2">Belongs to the GST superfamily.</text>
</comment>
<dbReference type="InterPro" id="IPR026928">
    <property type="entry name" value="FAX/IsoI-like"/>
</dbReference>
<comment type="caution">
    <text evidence="4">The sequence shown here is derived from an EMBL/GenBank/DDBJ whole genome shotgun (WGS) entry which is preliminary data.</text>
</comment>
<dbReference type="AlphaFoldDB" id="A0AAI8VIR3"/>
<keyword evidence="5" id="KW-1185">Reference proteome</keyword>
<dbReference type="SFLD" id="SFLDS00019">
    <property type="entry name" value="Glutathione_Transferase_(cytos"/>
    <property type="match status" value="2"/>
</dbReference>
<dbReference type="GO" id="GO:0005737">
    <property type="term" value="C:cytoplasm"/>
    <property type="evidence" value="ECO:0007669"/>
    <property type="project" value="TreeGrafter"/>
</dbReference>
<name>A0AAI8VIR3_9PEZI</name>
<reference evidence="4" key="1">
    <citation type="submission" date="2023-10" db="EMBL/GenBank/DDBJ databases">
        <authorList>
            <person name="Hackl T."/>
        </authorList>
    </citation>
    <scope>NUCLEOTIDE SEQUENCE</scope>
</reference>